<reference evidence="2" key="1">
    <citation type="journal article" date="2023" name="bioRxiv">
        <title>Scaffold-level genome assemblies of two parasitoid biocontrol wasps reveal the parthenogenesis mechanism and an associated novel virus.</title>
        <authorList>
            <person name="Inwood S."/>
            <person name="Skelly J."/>
            <person name="Guhlin J."/>
            <person name="Harrop T."/>
            <person name="Goldson S."/>
            <person name="Dearden P."/>
        </authorList>
    </citation>
    <scope>NUCLEOTIDE SEQUENCE</scope>
    <source>
        <strain evidence="2">Irish</strain>
        <tissue evidence="2">Whole body</tissue>
    </source>
</reference>
<dbReference type="AlphaFoldDB" id="A0AA39KPK9"/>
<organism evidence="2 3">
    <name type="scientific">Microctonus aethiopoides</name>
    <dbReference type="NCBI Taxonomy" id="144406"/>
    <lineage>
        <taxon>Eukaryota</taxon>
        <taxon>Metazoa</taxon>
        <taxon>Ecdysozoa</taxon>
        <taxon>Arthropoda</taxon>
        <taxon>Hexapoda</taxon>
        <taxon>Insecta</taxon>
        <taxon>Pterygota</taxon>
        <taxon>Neoptera</taxon>
        <taxon>Endopterygota</taxon>
        <taxon>Hymenoptera</taxon>
        <taxon>Apocrita</taxon>
        <taxon>Ichneumonoidea</taxon>
        <taxon>Braconidae</taxon>
        <taxon>Euphorinae</taxon>
        <taxon>Microctonus</taxon>
    </lineage>
</organism>
<name>A0AA39KPK9_9HYME</name>
<feature type="compositionally biased region" description="Polar residues" evidence="1">
    <location>
        <begin position="27"/>
        <end position="43"/>
    </location>
</feature>
<reference evidence="2" key="2">
    <citation type="submission" date="2023-03" db="EMBL/GenBank/DDBJ databases">
        <authorList>
            <person name="Inwood S.N."/>
            <person name="Skelly J.G."/>
            <person name="Guhlin J."/>
            <person name="Harrop T.W.R."/>
            <person name="Goldson S.G."/>
            <person name="Dearden P.K."/>
        </authorList>
    </citation>
    <scope>NUCLEOTIDE SEQUENCE</scope>
    <source>
        <strain evidence="2">Irish</strain>
        <tissue evidence="2">Whole body</tissue>
    </source>
</reference>
<dbReference type="Proteomes" id="UP001168990">
    <property type="component" value="Unassembled WGS sequence"/>
</dbReference>
<protein>
    <submittedName>
        <fullName evidence="2">Uncharacterized protein</fullName>
    </submittedName>
</protein>
<comment type="caution">
    <text evidence="2">The sequence shown here is derived from an EMBL/GenBank/DDBJ whole genome shotgun (WGS) entry which is preliminary data.</text>
</comment>
<feature type="region of interest" description="Disordered" evidence="1">
    <location>
        <begin position="1"/>
        <end position="68"/>
    </location>
</feature>
<dbReference type="EMBL" id="JAQQBS010000945">
    <property type="protein sequence ID" value="KAK0169223.1"/>
    <property type="molecule type" value="Genomic_DNA"/>
</dbReference>
<feature type="non-terminal residue" evidence="2">
    <location>
        <position position="1"/>
    </location>
</feature>
<evidence type="ECO:0000313" key="3">
    <source>
        <dbReference type="Proteomes" id="UP001168990"/>
    </source>
</evidence>
<gene>
    <name evidence="2" type="ORF">PV328_012319</name>
</gene>
<evidence type="ECO:0000313" key="2">
    <source>
        <dbReference type="EMBL" id="KAK0169223.1"/>
    </source>
</evidence>
<feature type="non-terminal residue" evidence="2">
    <location>
        <position position="354"/>
    </location>
</feature>
<evidence type="ECO:0000256" key="1">
    <source>
        <dbReference type="SAM" id="MobiDB-lite"/>
    </source>
</evidence>
<accession>A0AA39KPK9</accession>
<sequence>TILMIRSPPKTRSMSNEEGSDKRASSLEESSVANLNETISISKDNGESKGATRKKTTKNSNMDKIKSKPKIIENKKVNLLDEMKETDDEIDLFSNQNEARDRNRINIENEKLMIENNIENIVENSRVESLIGGPRREKNMLGATHVESVLFTPASELCRQLHPNSLTKGRSRRAMEIPPEDERFPCQTNEGNNLSRKKNLLFDENNSCNSNEYFNDFNILNGNVGSNEYGLGQFSNPDAYQNLTTIVRVTFELPNGQVISKVKSASLQECQKYFNWPDEVRRVKFSDLRQSDIQTVARQDNSCHYPTQNSNRFDRNRLSREDASAECEDEFFSQNRQLENNIFSQPTQRRRNYA</sequence>
<proteinExistence type="predicted"/>
<keyword evidence="3" id="KW-1185">Reference proteome</keyword>